<comment type="caution">
    <text evidence="1">The sequence shown here is derived from an EMBL/GenBank/DDBJ whole genome shotgun (WGS) entry which is preliminary data.</text>
</comment>
<dbReference type="OrthoDB" id="1359750at2"/>
<protein>
    <submittedName>
        <fullName evidence="1">Uncharacterized protein</fullName>
    </submittedName>
</protein>
<keyword evidence="2" id="KW-1185">Reference proteome</keyword>
<evidence type="ECO:0000313" key="2">
    <source>
        <dbReference type="Proteomes" id="UP000251692"/>
    </source>
</evidence>
<gene>
    <name evidence="1" type="ORF">DP923_14400</name>
</gene>
<reference evidence="1 2" key="2">
    <citation type="submission" date="2018-07" db="EMBL/GenBank/DDBJ databases">
        <title>Pontibacter sp. 2b14 genomic sequence and assembly.</title>
        <authorList>
            <person name="Du Z.-J."/>
        </authorList>
    </citation>
    <scope>NUCLEOTIDE SEQUENCE [LARGE SCALE GENOMIC DNA]</scope>
    <source>
        <strain evidence="1 2">2b14</strain>
    </source>
</reference>
<dbReference type="AlphaFoldDB" id="A0A364RC84"/>
<dbReference type="EMBL" id="QMDV01000004">
    <property type="protein sequence ID" value="RAU81877.1"/>
    <property type="molecule type" value="Genomic_DNA"/>
</dbReference>
<organism evidence="1 2">
    <name type="scientific">Pontibacter arcticus</name>
    <dbReference type="NCBI Taxonomy" id="2080288"/>
    <lineage>
        <taxon>Bacteria</taxon>
        <taxon>Pseudomonadati</taxon>
        <taxon>Bacteroidota</taxon>
        <taxon>Cytophagia</taxon>
        <taxon>Cytophagales</taxon>
        <taxon>Hymenobacteraceae</taxon>
        <taxon>Pontibacter</taxon>
    </lineage>
</organism>
<sequence>MCLVSDNIKFCTCKSSSPDRLNHYWLLHRYNKDKHDFFMGVPMIPSEFTDPNFIINNFTLESRLNEPDAFDFPASFKPKDQLVIVFNNQAKEYDKRLTYCFRFKKGRWVSESYDVFELMNHYDEFAFGKMNHINTNTTSTK</sequence>
<dbReference type="Proteomes" id="UP000251692">
    <property type="component" value="Unassembled WGS sequence"/>
</dbReference>
<dbReference type="RefSeq" id="WP_112306555.1">
    <property type="nucleotide sequence ID" value="NZ_QMDV01000004.1"/>
</dbReference>
<name>A0A364RC84_9BACT</name>
<reference evidence="1 2" key="1">
    <citation type="submission" date="2018-06" db="EMBL/GenBank/DDBJ databases">
        <authorList>
            <person name="Liu Z.-W."/>
        </authorList>
    </citation>
    <scope>NUCLEOTIDE SEQUENCE [LARGE SCALE GENOMIC DNA]</scope>
    <source>
        <strain evidence="1 2">2b14</strain>
    </source>
</reference>
<proteinExistence type="predicted"/>
<evidence type="ECO:0000313" key="1">
    <source>
        <dbReference type="EMBL" id="RAU81877.1"/>
    </source>
</evidence>
<accession>A0A364RC84</accession>